<feature type="region of interest" description="Disordered" evidence="1">
    <location>
        <begin position="153"/>
        <end position="172"/>
    </location>
</feature>
<proteinExistence type="predicted"/>
<dbReference type="EMBL" id="LAZR01019526">
    <property type="protein sequence ID" value="KKL92221.1"/>
    <property type="molecule type" value="Genomic_DNA"/>
</dbReference>
<accession>A0A0F9GNY7</accession>
<evidence type="ECO:0000313" key="2">
    <source>
        <dbReference type="EMBL" id="KKL92221.1"/>
    </source>
</evidence>
<reference evidence="2" key="1">
    <citation type="journal article" date="2015" name="Nature">
        <title>Complex archaea that bridge the gap between prokaryotes and eukaryotes.</title>
        <authorList>
            <person name="Spang A."/>
            <person name="Saw J.H."/>
            <person name="Jorgensen S.L."/>
            <person name="Zaremba-Niedzwiedzka K."/>
            <person name="Martijn J."/>
            <person name="Lind A.E."/>
            <person name="van Eijk R."/>
            <person name="Schleper C."/>
            <person name="Guy L."/>
            <person name="Ettema T.J."/>
        </authorList>
    </citation>
    <scope>NUCLEOTIDE SEQUENCE</scope>
</reference>
<sequence>MGSTTEFMPEETVDKFLATPAPTVFFALTGDNCGVMLVQPTQRYDETMKTNVPVPGLWVNFDPWTGPGSEMIDPTDPAGTRPRFRWGVVDLTKFAKDTEYDADTLVARMDAQCERLPLLFRSCAGTQLELRREYGHIKSQLRIDEQYQKERAKLTAPQRAAGEPVPVAVGAE</sequence>
<organism evidence="2">
    <name type="scientific">marine sediment metagenome</name>
    <dbReference type="NCBI Taxonomy" id="412755"/>
    <lineage>
        <taxon>unclassified sequences</taxon>
        <taxon>metagenomes</taxon>
        <taxon>ecological metagenomes</taxon>
    </lineage>
</organism>
<comment type="caution">
    <text evidence="2">The sequence shown here is derived from an EMBL/GenBank/DDBJ whole genome shotgun (WGS) entry which is preliminary data.</text>
</comment>
<evidence type="ECO:0000256" key="1">
    <source>
        <dbReference type="SAM" id="MobiDB-lite"/>
    </source>
</evidence>
<name>A0A0F9GNY7_9ZZZZ</name>
<dbReference type="AlphaFoldDB" id="A0A0F9GNY7"/>
<protein>
    <submittedName>
        <fullName evidence="2">Uncharacterized protein</fullName>
    </submittedName>
</protein>
<gene>
    <name evidence="2" type="ORF">LCGC14_1886860</name>
</gene>
<feature type="compositionally biased region" description="Low complexity" evidence="1">
    <location>
        <begin position="160"/>
        <end position="172"/>
    </location>
</feature>